<evidence type="ECO:0000256" key="7">
    <source>
        <dbReference type="ARBA" id="ARBA00022949"/>
    </source>
</evidence>
<dbReference type="GO" id="GO:0001725">
    <property type="term" value="C:stress fiber"/>
    <property type="evidence" value="ECO:0007669"/>
    <property type="project" value="TreeGrafter"/>
</dbReference>
<evidence type="ECO:0000256" key="4">
    <source>
        <dbReference type="ARBA" id="ARBA00022723"/>
    </source>
</evidence>
<dbReference type="InterPro" id="IPR050604">
    <property type="entry name" value="PDZ-LIM_domain"/>
</dbReference>
<keyword evidence="13" id="KW-1185">Reference proteome</keyword>
<keyword evidence="5" id="KW-0677">Repeat</keyword>
<dbReference type="GO" id="GO:0031941">
    <property type="term" value="C:filamentous actin"/>
    <property type="evidence" value="ECO:0007669"/>
    <property type="project" value="TreeGrafter"/>
</dbReference>
<feature type="domain" description="LIM zinc-binding" evidence="11">
    <location>
        <begin position="514"/>
        <end position="573"/>
    </location>
</feature>
<feature type="region of interest" description="Disordered" evidence="10">
    <location>
        <begin position="100"/>
        <end position="137"/>
    </location>
</feature>
<dbReference type="InterPro" id="IPR001781">
    <property type="entry name" value="Znf_LIM"/>
</dbReference>
<evidence type="ECO:0000256" key="8">
    <source>
        <dbReference type="ARBA" id="ARBA00023038"/>
    </source>
</evidence>
<dbReference type="GO" id="GO:0003779">
    <property type="term" value="F:actin binding"/>
    <property type="evidence" value="ECO:0007669"/>
    <property type="project" value="TreeGrafter"/>
</dbReference>
<evidence type="ECO:0000313" key="12">
    <source>
        <dbReference type="EMBL" id="KAG0247471.1"/>
    </source>
</evidence>
<sequence>MGETPGEETIMESMGCEDHGPASSMYQHGHSAINSRQWSTPGYNTGPHMQHLAGYGNQAAPSQYYHNQYDQNQQQHSVHLSQEQYLQLQQQQYQQQQQHAVSMGYQPLSTPSLSAHLQSPGSQIHPPTPTPTVSKSITPRVVPIVDIPKYTIVNPPKTEIEDDDWAPEPPPRDPPKENDVEQADRSLSGSHPPVMATQSTRPPAPEIVIPQNPVSDVSDSPRSRLSSHPTTPLSTAESTPTEEDRTPLPPPREFRRKEAPSPPPVTTNTVSTRLNSNGEFTVSGPGSKFNFPQPSTLTNKKSAGISDLPGAPVPGTVRAKFEKFNALASGTGARTGGMDMSNSKAASSKGVGSAFKSSEVIATTTANPWATRKTIDTLGRTSPSSELRVPTMDPINLSIAEQFSSPLPVLPEMNLDKKLPPIRTGTPPLPTDSPKILEHSPLHNQGDVEHESKCILSNGNRAALASIPLAADESKEILIEQEELVQPLLEGSSAPKKPARSSDNGTGSGHLSGFICSSCDEPISGMMITAMGKRWHSDHFVCAVCNLNLEHIQFFQKDGLPYCHLDYHDKFSPKCGHCNTAIENECLTALGKSWHPGHFFCRECGDPFDEDGYMVYEDFPYCEKDYLRLFAPKCTGCSDPIKGDFISALKGKWHRDCFGCT</sequence>
<dbReference type="FunFam" id="2.10.110.10:FF:000008">
    <property type="entry name" value="Paxillin isoform 1"/>
    <property type="match status" value="1"/>
</dbReference>
<dbReference type="PROSITE" id="PS00478">
    <property type="entry name" value="LIM_DOMAIN_1"/>
    <property type="match status" value="1"/>
</dbReference>
<comment type="subcellular location">
    <subcellularLocation>
        <location evidence="1">Cell junction</location>
    </subcellularLocation>
    <subcellularLocation>
        <location evidence="2">Cytoplasm</location>
    </subcellularLocation>
</comment>
<evidence type="ECO:0000256" key="2">
    <source>
        <dbReference type="ARBA" id="ARBA00004496"/>
    </source>
</evidence>
<dbReference type="Gene3D" id="2.10.110.10">
    <property type="entry name" value="Cysteine Rich Protein"/>
    <property type="match status" value="3"/>
</dbReference>
<feature type="compositionally biased region" description="Basic and acidic residues" evidence="10">
    <location>
        <begin position="170"/>
        <end position="184"/>
    </location>
</feature>
<dbReference type="AlphaFoldDB" id="A0A9P6TVA9"/>
<feature type="compositionally biased region" description="Acidic residues" evidence="10">
    <location>
        <begin position="1"/>
        <end position="10"/>
    </location>
</feature>
<feature type="compositionally biased region" description="Polar residues" evidence="10">
    <location>
        <begin position="212"/>
        <end position="239"/>
    </location>
</feature>
<evidence type="ECO:0000256" key="5">
    <source>
        <dbReference type="ARBA" id="ARBA00022737"/>
    </source>
</evidence>
<feature type="compositionally biased region" description="Basic and acidic residues" evidence="10">
    <location>
        <begin position="242"/>
        <end position="259"/>
    </location>
</feature>
<name>A0A9P6TVA9_9FUNG</name>
<reference evidence="12" key="1">
    <citation type="journal article" date="2020" name="Fungal Divers.">
        <title>Resolving the Mortierellaceae phylogeny through synthesis of multi-gene phylogenetics and phylogenomics.</title>
        <authorList>
            <person name="Vandepol N."/>
            <person name="Liber J."/>
            <person name="Desiro A."/>
            <person name="Na H."/>
            <person name="Kennedy M."/>
            <person name="Barry K."/>
            <person name="Grigoriev I.V."/>
            <person name="Miller A.N."/>
            <person name="O'Donnell K."/>
            <person name="Stajich J.E."/>
            <person name="Bonito G."/>
        </authorList>
    </citation>
    <scope>NUCLEOTIDE SEQUENCE</scope>
    <source>
        <strain evidence="12">KOD948</strain>
    </source>
</reference>
<feature type="region of interest" description="Disordered" evidence="10">
    <location>
        <begin position="153"/>
        <end position="311"/>
    </location>
</feature>
<dbReference type="PANTHER" id="PTHR24214:SF38">
    <property type="entry name" value="PDZ AND LIM DOMAIN PROTEIN ZASP-RELATED"/>
    <property type="match status" value="1"/>
</dbReference>
<dbReference type="SMART" id="SM00132">
    <property type="entry name" value="LIM"/>
    <property type="match status" value="2"/>
</dbReference>
<dbReference type="GO" id="GO:0030036">
    <property type="term" value="P:actin cytoskeleton organization"/>
    <property type="evidence" value="ECO:0007669"/>
    <property type="project" value="TreeGrafter"/>
</dbReference>
<evidence type="ECO:0000256" key="10">
    <source>
        <dbReference type="SAM" id="MobiDB-lite"/>
    </source>
</evidence>
<dbReference type="OrthoDB" id="15567at2759"/>
<evidence type="ECO:0000256" key="3">
    <source>
        <dbReference type="ARBA" id="ARBA00022490"/>
    </source>
</evidence>
<evidence type="ECO:0000313" key="13">
    <source>
        <dbReference type="Proteomes" id="UP000726737"/>
    </source>
</evidence>
<comment type="caution">
    <text evidence="12">The sequence shown here is derived from an EMBL/GenBank/DDBJ whole genome shotgun (WGS) entry which is preliminary data.</text>
</comment>
<dbReference type="Proteomes" id="UP000726737">
    <property type="component" value="Unassembled WGS sequence"/>
</dbReference>
<dbReference type="GO" id="GO:0046872">
    <property type="term" value="F:metal ion binding"/>
    <property type="evidence" value="ECO:0007669"/>
    <property type="project" value="UniProtKB-KW"/>
</dbReference>
<proteinExistence type="predicted"/>
<gene>
    <name evidence="12" type="ORF">BG011_001423</name>
</gene>
<dbReference type="SUPFAM" id="SSF57716">
    <property type="entry name" value="Glucocorticoid receptor-like (DNA-binding domain)"/>
    <property type="match status" value="3"/>
</dbReference>
<keyword evidence="4 9" id="KW-0479">Metal-binding</keyword>
<accession>A0A9P6TVA9</accession>
<feature type="compositionally biased region" description="Polar residues" evidence="10">
    <location>
        <begin position="290"/>
        <end position="301"/>
    </location>
</feature>
<dbReference type="GO" id="GO:0051371">
    <property type="term" value="F:muscle alpha-actinin binding"/>
    <property type="evidence" value="ECO:0007669"/>
    <property type="project" value="TreeGrafter"/>
</dbReference>
<keyword evidence="7" id="KW-0965">Cell junction</keyword>
<protein>
    <recommendedName>
        <fullName evidence="11">LIM zinc-binding domain-containing protein</fullName>
    </recommendedName>
</protein>
<organism evidence="12 13">
    <name type="scientific">Mortierella polycephala</name>
    <dbReference type="NCBI Taxonomy" id="41804"/>
    <lineage>
        <taxon>Eukaryota</taxon>
        <taxon>Fungi</taxon>
        <taxon>Fungi incertae sedis</taxon>
        <taxon>Mucoromycota</taxon>
        <taxon>Mortierellomycotina</taxon>
        <taxon>Mortierellomycetes</taxon>
        <taxon>Mortierellales</taxon>
        <taxon>Mortierellaceae</taxon>
        <taxon>Mortierella</taxon>
    </lineage>
</organism>
<dbReference type="Pfam" id="PF00412">
    <property type="entry name" value="LIM"/>
    <property type="match status" value="2"/>
</dbReference>
<feature type="non-terminal residue" evidence="12">
    <location>
        <position position="661"/>
    </location>
</feature>
<dbReference type="EMBL" id="JAAAJA010001376">
    <property type="protein sequence ID" value="KAG0247471.1"/>
    <property type="molecule type" value="Genomic_DNA"/>
</dbReference>
<evidence type="ECO:0000256" key="6">
    <source>
        <dbReference type="ARBA" id="ARBA00022833"/>
    </source>
</evidence>
<evidence type="ECO:0000256" key="1">
    <source>
        <dbReference type="ARBA" id="ARBA00004282"/>
    </source>
</evidence>
<keyword evidence="3" id="KW-0963">Cytoplasm</keyword>
<feature type="compositionally biased region" description="Polar residues" evidence="10">
    <location>
        <begin position="107"/>
        <end position="122"/>
    </location>
</feature>
<dbReference type="PANTHER" id="PTHR24214">
    <property type="entry name" value="PDZ AND LIM DOMAIN PROTEIN ZASP"/>
    <property type="match status" value="1"/>
</dbReference>
<feature type="region of interest" description="Disordered" evidence="10">
    <location>
        <begin position="1"/>
        <end position="33"/>
    </location>
</feature>
<dbReference type="GO" id="GO:0005737">
    <property type="term" value="C:cytoplasm"/>
    <property type="evidence" value="ECO:0007669"/>
    <property type="project" value="UniProtKB-SubCell"/>
</dbReference>
<keyword evidence="6 9" id="KW-0862">Zinc</keyword>
<keyword evidence="8 9" id="KW-0440">LIM domain</keyword>
<evidence type="ECO:0000259" key="11">
    <source>
        <dbReference type="PROSITE" id="PS50023"/>
    </source>
</evidence>
<dbReference type="PROSITE" id="PS50023">
    <property type="entry name" value="LIM_DOMAIN_2"/>
    <property type="match status" value="2"/>
</dbReference>
<evidence type="ECO:0000256" key="9">
    <source>
        <dbReference type="PROSITE-ProRule" id="PRU00125"/>
    </source>
</evidence>
<feature type="domain" description="LIM zinc-binding" evidence="11">
    <location>
        <begin position="574"/>
        <end position="632"/>
    </location>
</feature>